<dbReference type="RefSeq" id="WP_254420593.1">
    <property type="nucleotide sequence ID" value="NZ_BAAAJB010000005.1"/>
</dbReference>
<gene>
    <name evidence="1" type="ORF">NE857_09180</name>
</gene>
<reference evidence="1" key="1">
    <citation type="submission" date="2022-06" db="EMBL/GenBank/DDBJ databases">
        <authorList>
            <person name="Ping M."/>
        </authorList>
    </citation>
    <scope>NUCLEOTIDE SEQUENCE</scope>
    <source>
        <strain evidence="1">JCM11759T</strain>
    </source>
</reference>
<proteinExistence type="predicted"/>
<name>A0ABY5DE46_9ACTN</name>
<dbReference type="Proteomes" id="UP001055940">
    <property type="component" value="Chromosome"/>
</dbReference>
<dbReference type="EMBL" id="CP099837">
    <property type="protein sequence ID" value="USY21753.1"/>
    <property type="molecule type" value="Genomic_DNA"/>
</dbReference>
<organism evidence="1 2">
    <name type="scientific">Nocardiopsis exhalans</name>
    <dbReference type="NCBI Taxonomy" id="163604"/>
    <lineage>
        <taxon>Bacteria</taxon>
        <taxon>Bacillati</taxon>
        <taxon>Actinomycetota</taxon>
        <taxon>Actinomycetes</taxon>
        <taxon>Streptosporangiales</taxon>
        <taxon>Nocardiopsidaceae</taxon>
        <taxon>Nocardiopsis</taxon>
    </lineage>
</organism>
<keyword evidence="2" id="KW-1185">Reference proteome</keyword>
<evidence type="ECO:0008006" key="3">
    <source>
        <dbReference type="Google" id="ProtNLM"/>
    </source>
</evidence>
<evidence type="ECO:0000313" key="1">
    <source>
        <dbReference type="EMBL" id="USY21753.1"/>
    </source>
</evidence>
<evidence type="ECO:0000313" key="2">
    <source>
        <dbReference type="Proteomes" id="UP001055940"/>
    </source>
</evidence>
<accession>A0ABY5DE46</accession>
<sequence length="122" mass="12956">MWATAEEYARRTGVGLTVENRDQITALLEDAQAFIGALLPAGCVPDAAVARAVLIKVARRAHTNPGGLTSRRVGDVQESYDDRGGLFVSEHELAALTARCPTRGAYTVQVSDPGLRRVGGAH</sequence>
<protein>
    <recommendedName>
        <fullName evidence="3">Head-to-tail adaptor</fullName>
    </recommendedName>
</protein>